<dbReference type="Pfam" id="PF13274">
    <property type="entry name" value="SocA_Panacea"/>
    <property type="match status" value="1"/>
</dbReference>
<proteinExistence type="predicted"/>
<dbReference type="Proteomes" id="UP000029003">
    <property type="component" value="Unassembled WGS sequence"/>
</dbReference>
<evidence type="ECO:0000313" key="2">
    <source>
        <dbReference type="EMBL" id="KFJ01479.1"/>
    </source>
</evidence>
<accession>A0A087E128</accession>
<feature type="domain" description="Antitoxin SocA-like Panacea" evidence="1">
    <location>
        <begin position="25"/>
        <end position="117"/>
    </location>
</feature>
<name>A0A087E128_9BIFI</name>
<evidence type="ECO:0000313" key="3">
    <source>
        <dbReference type="Proteomes" id="UP000029003"/>
    </source>
</evidence>
<gene>
    <name evidence="2" type="ORF">THER5_1368</name>
</gene>
<dbReference type="InterPro" id="IPR025272">
    <property type="entry name" value="SocA_Panacea"/>
</dbReference>
<organism evidence="2 3">
    <name type="scientific">Bifidobacterium thermacidophilum subsp. thermacidophilum</name>
    <dbReference type="NCBI Taxonomy" id="79262"/>
    <lineage>
        <taxon>Bacteria</taxon>
        <taxon>Bacillati</taxon>
        <taxon>Actinomycetota</taxon>
        <taxon>Actinomycetes</taxon>
        <taxon>Bifidobacteriales</taxon>
        <taxon>Bifidobacteriaceae</taxon>
        <taxon>Bifidobacterium</taxon>
    </lineage>
</organism>
<dbReference type="RefSeq" id="WP_029576834.1">
    <property type="nucleotide sequence ID" value="NZ_JGZT01000008.1"/>
</dbReference>
<dbReference type="AlphaFoldDB" id="A0A087E128"/>
<protein>
    <recommendedName>
        <fullName evidence="1">Antitoxin SocA-like Panacea domain-containing protein</fullName>
    </recommendedName>
</protein>
<sequence length="170" mass="19562">MQSKDVAAWLISHHGNDAELSNLVLNKLCFYAQVESLKRDGLALFSDAIEAWEYGPVCPNVYHEYERYGRQPVRQYLGEPPSLTDREQSVLETLWRDYGWLSGYDLVRLSHQPGGAWSKAYRKDMDVRIDDDLILHSADIKGFDPEFTLVGAIKHVTTKYKNTLRLLENT</sequence>
<reference evidence="2 3" key="1">
    <citation type="submission" date="2014-03" db="EMBL/GenBank/DDBJ databases">
        <title>Genomics of Bifidobacteria.</title>
        <authorList>
            <person name="Ventura M."/>
            <person name="Milani C."/>
            <person name="Lugli G.A."/>
        </authorList>
    </citation>
    <scope>NUCLEOTIDE SEQUENCE [LARGE SCALE GENOMIC DNA]</scope>
    <source>
        <strain evidence="2 3">LMG 21395</strain>
    </source>
</reference>
<evidence type="ECO:0000259" key="1">
    <source>
        <dbReference type="Pfam" id="PF13274"/>
    </source>
</evidence>
<dbReference type="EMBL" id="JGZT01000008">
    <property type="protein sequence ID" value="KFJ01479.1"/>
    <property type="molecule type" value="Genomic_DNA"/>
</dbReference>
<comment type="caution">
    <text evidence="2">The sequence shown here is derived from an EMBL/GenBank/DDBJ whole genome shotgun (WGS) entry which is preliminary data.</text>
</comment>